<comment type="cofactor">
    <cofactor evidence="1">
        <name>heme</name>
        <dbReference type="ChEBI" id="CHEBI:30413"/>
    </cofactor>
</comment>
<evidence type="ECO:0000256" key="11">
    <source>
        <dbReference type="ARBA" id="ARBA00023033"/>
    </source>
</evidence>
<keyword evidence="11" id="KW-0503">Monooxygenase</keyword>
<keyword evidence="10" id="KW-0408">Iron</keyword>
<evidence type="ECO:0000256" key="3">
    <source>
        <dbReference type="ARBA" id="ARBA00004406"/>
    </source>
</evidence>
<keyword evidence="13" id="KW-1185">Reference proteome</keyword>
<evidence type="ECO:0000256" key="7">
    <source>
        <dbReference type="ARBA" id="ARBA00022824"/>
    </source>
</evidence>
<proteinExistence type="inferred from homology"/>
<evidence type="ECO:0000256" key="10">
    <source>
        <dbReference type="ARBA" id="ARBA00023004"/>
    </source>
</evidence>
<dbReference type="InterPro" id="IPR001128">
    <property type="entry name" value="Cyt_P450"/>
</dbReference>
<dbReference type="Pfam" id="PF00067">
    <property type="entry name" value="p450"/>
    <property type="match status" value="1"/>
</dbReference>
<comment type="subcellular location">
    <subcellularLocation>
        <location evidence="3">Endoplasmic reticulum membrane</location>
        <topology evidence="3">Peripheral membrane protein</topology>
    </subcellularLocation>
    <subcellularLocation>
        <location evidence="2">Microsome membrane</location>
        <topology evidence="2">Peripheral membrane protein</topology>
    </subcellularLocation>
</comment>
<evidence type="ECO:0000256" key="12">
    <source>
        <dbReference type="ARBA" id="ARBA00023136"/>
    </source>
</evidence>
<evidence type="ECO:0000256" key="4">
    <source>
        <dbReference type="ARBA" id="ARBA00010617"/>
    </source>
</evidence>
<dbReference type="PANTHER" id="PTHR24292">
    <property type="entry name" value="CYTOCHROME P450"/>
    <property type="match status" value="1"/>
</dbReference>
<keyword evidence="12" id="KW-0472">Membrane</keyword>
<dbReference type="Gene3D" id="1.10.630.10">
    <property type="entry name" value="Cytochrome P450"/>
    <property type="match status" value="1"/>
</dbReference>
<comment type="similarity">
    <text evidence="4">Belongs to the cytochrome P450 family.</text>
</comment>
<dbReference type="RefSeq" id="XP_017787136.1">
    <property type="nucleotide sequence ID" value="XM_017931647.1"/>
</dbReference>
<sequence length="85" mass="9851">MIHLLLEARKGKLQKETTIMKDSYAATEQFSLNRMTNKIQISNEDIMGQALIFFFGGYDTTSFLMCFLAYELAVNPHVQEKLRQE</sequence>
<evidence type="ECO:0000313" key="14">
    <source>
        <dbReference type="RefSeq" id="XP_017787136.1"/>
    </source>
</evidence>
<accession>A0ABM1NJY6</accession>
<evidence type="ECO:0000256" key="9">
    <source>
        <dbReference type="ARBA" id="ARBA00023002"/>
    </source>
</evidence>
<dbReference type="SUPFAM" id="SSF48264">
    <property type="entry name" value="Cytochrome P450"/>
    <property type="match status" value="1"/>
</dbReference>
<evidence type="ECO:0000256" key="1">
    <source>
        <dbReference type="ARBA" id="ARBA00001971"/>
    </source>
</evidence>
<gene>
    <name evidence="14" type="primary">LOC108569895</name>
</gene>
<dbReference type="GeneID" id="108569895"/>
<reference evidence="14" key="1">
    <citation type="submission" date="2025-08" db="UniProtKB">
        <authorList>
            <consortium name="RefSeq"/>
        </authorList>
    </citation>
    <scope>IDENTIFICATION</scope>
    <source>
        <tissue evidence="14">Whole Larva</tissue>
    </source>
</reference>
<dbReference type="InterPro" id="IPR050476">
    <property type="entry name" value="Insect_CytP450_Detox"/>
</dbReference>
<name>A0ABM1NJY6_NICVS</name>
<dbReference type="InterPro" id="IPR036396">
    <property type="entry name" value="Cyt_P450_sf"/>
</dbReference>
<dbReference type="PANTHER" id="PTHR24292:SF54">
    <property type="entry name" value="CYP9F3-RELATED"/>
    <property type="match status" value="1"/>
</dbReference>
<evidence type="ECO:0000256" key="6">
    <source>
        <dbReference type="ARBA" id="ARBA00022723"/>
    </source>
</evidence>
<protein>
    <submittedName>
        <fullName evidence="14">Cytochrome P450 9e2-like</fullName>
    </submittedName>
</protein>
<evidence type="ECO:0000256" key="2">
    <source>
        <dbReference type="ARBA" id="ARBA00004174"/>
    </source>
</evidence>
<evidence type="ECO:0000313" key="13">
    <source>
        <dbReference type="Proteomes" id="UP000695000"/>
    </source>
</evidence>
<evidence type="ECO:0000256" key="8">
    <source>
        <dbReference type="ARBA" id="ARBA00022848"/>
    </source>
</evidence>
<evidence type="ECO:0000256" key="5">
    <source>
        <dbReference type="ARBA" id="ARBA00022617"/>
    </source>
</evidence>
<keyword evidence="6" id="KW-0479">Metal-binding</keyword>
<keyword evidence="7" id="KW-0256">Endoplasmic reticulum</keyword>
<organism evidence="13 14">
    <name type="scientific">Nicrophorus vespilloides</name>
    <name type="common">Boreal carrion beetle</name>
    <dbReference type="NCBI Taxonomy" id="110193"/>
    <lineage>
        <taxon>Eukaryota</taxon>
        <taxon>Metazoa</taxon>
        <taxon>Ecdysozoa</taxon>
        <taxon>Arthropoda</taxon>
        <taxon>Hexapoda</taxon>
        <taxon>Insecta</taxon>
        <taxon>Pterygota</taxon>
        <taxon>Neoptera</taxon>
        <taxon>Endopterygota</taxon>
        <taxon>Coleoptera</taxon>
        <taxon>Polyphaga</taxon>
        <taxon>Staphyliniformia</taxon>
        <taxon>Silphidae</taxon>
        <taxon>Nicrophorinae</taxon>
        <taxon>Nicrophorus</taxon>
    </lineage>
</organism>
<keyword evidence="8" id="KW-0492">Microsome</keyword>
<feature type="non-terminal residue" evidence="14">
    <location>
        <position position="85"/>
    </location>
</feature>
<keyword evidence="5" id="KW-0349">Heme</keyword>
<dbReference type="Proteomes" id="UP000695000">
    <property type="component" value="Unplaced"/>
</dbReference>
<keyword evidence="9" id="KW-0560">Oxidoreductase</keyword>